<gene>
    <name evidence="1" type="ORF">HMPREF1991_02818</name>
</gene>
<sequence>MHTTLSSSPYYYASLLMPFPLKICLITPTIASTPIQTNQ</sequence>
<dbReference type="AlphaFoldDB" id="A0A069QMQ2"/>
<dbReference type="Proteomes" id="UP000027442">
    <property type="component" value="Unassembled WGS sequence"/>
</dbReference>
<dbReference type="HOGENOM" id="CLU_3314656_0_0_10"/>
<protein>
    <submittedName>
        <fullName evidence="1">Uncharacterized protein</fullName>
    </submittedName>
</protein>
<dbReference type="EMBL" id="JNGW01000121">
    <property type="protein sequence ID" value="KDR51106.1"/>
    <property type="molecule type" value="Genomic_DNA"/>
</dbReference>
<dbReference type="PATRIC" id="fig|1122985.7.peg.2914"/>
<accession>A0A069QMQ2</accession>
<comment type="caution">
    <text evidence="1">The sequence shown here is derived from an EMBL/GenBank/DDBJ whole genome shotgun (WGS) entry which is preliminary data.</text>
</comment>
<evidence type="ECO:0000313" key="1">
    <source>
        <dbReference type="EMBL" id="KDR51106.1"/>
    </source>
</evidence>
<reference evidence="1 2" key="1">
    <citation type="submission" date="2013-08" db="EMBL/GenBank/DDBJ databases">
        <authorList>
            <person name="Weinstock G."/>
            <person name="Sodergren E."/>
            <person name="Wylie T."/>
            <person name="Fulton L."/>
            <person name="Fulton R."/>
            <person name="Fronick C."/>
            <person name="O'Laughlin M."/>
            <person name="Godfrey J."/>
            <person name="Miner T."/>
            <person name="Herter B."/>
            <person name="Appelbaum E."/>
            <person name="Cordes M."/>
            <person name="Lek S."/>
            <person name="Wollam A."/>
            <person name="Pepin K.H."/>
            <person name="Palsikar V.B."/>
            <person name="Mitreva M."/>
            <person name="Wilson R.K."/>
        </authorList>
    </citation>
    <scope>NUCLEOTIDE SEQUENCE [LARGE SCALE GENOMIC DNA]</scope>
    <source>
        <strain evidence="1 2">ATCC 15930</strain>
    </source>
</reference>
<organism evidence="1 2">
    <name type="scientific">Hoylesella loescheii DSM 19665 = JCM 12249 = ATCC 15930</name>
    <dbReference type="NCBI Taxonomy" id="1122985"/>
    <lineage>
        <taxon>Bacteria</taxon>
        <taxon>Pseudomonadati</taxon>
        <taxon>Bacteroidota</taxon>
        <taxon>Bacteroidia</taxon>
        <taxon>Bacteroidales</taxon>
        <taxon>Prevotellaceae</taxon>
        <taxon>Hoylesella</taxon>
    </lineage>
</organism>
<proteinExistence type="predicted"/>
<evidence type="ECO:0000313" key="2">
    <source>
        <dbReference type="Proteomes" id="UP000027442"/>
    </source>
</evidence>
<name>A0A069QMQ2_HOYLO</name>
<keyword evidence="2" id="KW-1185">Reference proteome</keyword>